<organism evidence="2 5">
    <name type="scientific">Aspergillus niger</name>
    <dbReference type="NCBI Taxonomy" id="5061"/>
    <lineage>
        <taxon>Eukaryota</taxon>
        <taxon>Fungi</taxon>
        <taxon>Dikarya</taxon>
        <taxon>Ascomycota</taxon>
        <taxon>Pezizomycotina</taxon>
        <taxon>Eurotiomycetes</taxon>
        <taxon>Eurotiomycetidae</taxon>
        <taxon>Eurotiales</taxon>
        <taxon>Aspergillaceae</taxon>
        <taxon>Aspergillus</taxon>
        <taxon>Aspergillus subgen. Circumdati</taxon>
    </lineage>
</organism>
<dbReference type="InterPro" id="IPR045469">
    <property type="entry name" value="Nis1"/>
</dbReference>
<proteinExistence type="predicted"/>
<dbReference type="GeneID" id="4984576"/>
<evidence type="ECO:0000313" key="3">
    <source>
        <dbReference type="EMBL" id="TPR04498.1"/>
    </source>
</evidence>
<dbReference type="VEuPathDB" id="FungiDB:An11g03450"/>
<dbReference type="Proteomes" id="UP000197666">
    <property type="component" value="Unassembled WGS sequence"/>
</dbReference>
<dbReference type="RefSeq" id="XP_001394344.1">
    <property type="nucleotide sequence ID" value="XM_001394307.1"/>
</dbReference>
<reference evidence="3" key="2">
    <citation type="submission" date="2019-02" db="EMBL/GenBank/DDBJ databases">
        <title>FDA dAtabase for Regulatory Grade micrObial Sequences (FDA-ARGOS): Supporting development and validation of Infectious Disease Dx tests.</title>
        <authorList>
            <person name="Kerrigan L."/>
            <person name="Tallon L.J."/>
            <person name="Sadzewicz L."/>
            <person name="Sengamalay N."/>
            <person name="Ott S."/>
            <person name="Godinez A."/>
            <person name="Nagaraj S."/>
            <person name="Vavikolanu K."/>
            <person name="Vyas G."/>
            <person name="Nadendla S."/>
            <person name="Aluvathingal J."/>
            <person name="Sichtig H."/>
        </authorList>
    </citation>
    <scope>NUCLEOTIDE SEQUENCE</scope>
    <source>
        <strain evidence="3">FDAARGOS_311</strain>
    </source>
</reference>
<sequence>MMKSILSLALYTATALAQGIYINSPAAGTELQAGETVTVQLVRPVFSENVAEIGIAIGIESCSGSSGCPKPDSEIGNLLYSGPYDPQSNGPPDPYENFTITVPDVTGPAQIGVVRPFLVGLSYEFVVGTAVTNVTIV</sequence>
<evidence type="ECO:0000313" key="6">
    <source>
        <dbReference type="RefSeq" id="XP_001394344.1"/>
    </source>
</evidence>
<dbReference type="VEuPathDB" id="FungiDB:ASPNIDRAFT2_1167644"/>
<dbReference type="VEuPathDB" id="FungiDB:ATCC64974_89620"/>
<feature type="chain" id="PRO_5015076450" evidence="1">
    <location>
        <begin position="18"/>
        <end position="137"/>
    </location>
</feature>
<protein>
    <submittedName>
        <fullName evidence="3">LysM domain family protein</fullName>
    </submittedName>
</protein>
<dbReference type="Proteomes" id="UP001144191">
    <property type="component" value="Unassembled WGS sequence"/>
</dbReference>
<feature type="signal peptide" evidence="1">
    <location>
        <begin position="1"/>
        <end position="17"/>
    </location>
</feature>
<dbReference type="Pfam" id="PF19271">
    <property type="entry name" value="Nis1"/>
    <property type="match status" value="1"/>
</dbReference>
<accession>A0A254UEU7</accession>
<evidence type="ECO:0000313" key="5">
    <source>
        <dbReference type="Proteomes" id="UP001144191"/>
    </source>
</evidence>
<reference evidence="6" key="5">
    <citation type="submission" date="2025-04" db="UniProtKB">
        <authorList>
            <consortium name="RefSeq"/>
        </authorList>
    </citation>
    <scope>IDENTIFICATION</scope>
</reference>
<reference evidence="6" key="4">
    <citation type="submission" date="2025-02" db="EMBL/GenBank/DDBJ databases">
        <authorList>
            <consortium name="NCBI Genome Project"/>
        </authorList>
    </citation>
    <scope>NUCLEOTIDE SEQUENCE</scope>
</reference>
<dbReference type="VEuPathDB" id="FungiDB:M747DRAFT_295121"/>
<evidence type="ECO:0000313" key="2">
    <source>
        <dbReference type="EMBL" id="GLA51123.1"/>
    </source>
</evidence>
<name>A0A254UEU7_ASPNG</name>
<dbReference type="EMBL" id="NKJJ02000002">
    <property type="protein sequence ID" value="TPR04498.1"/>
    <property type="molecule type" value="Genomic_DNA"/>
</dbReference>
<dbReference type="KEGG" id="ang:An11g03450"/>
<evidence type="ECO:0000256" key="1">
    <source>
        <dbReference type="SAM" id="SignalP"/>
    </source>
</evidence>
<gene>
    <name evidence="6" type="ORF">An11g03450</name>
    <name evidence="2" type="ORF">AnigIFM63604_007468</name>
    <name evidence="3" type="ORF">CAN33_0030035</name>
</gene>
<reference evidence="4" key="1">
    <citation type="submission" date="2018-10" db="EMBL/GenBank/DDBJ databases">
        <title>FDA dAtabase for Regulatory Grade micrObial Sequences (FDA-ARGOS): Supporting development and validation of Infectious Disease Dx tests.</title>
        <authorList>
            <person name="Kerrigan L."/>
            <person name="Tallon L."/>
            <person name="Sadzewicz L."/>
            <person name="Sengamalay N."/>
            <person name="Ott S."/>
            <person name="Godinez A."/>
            <person name="Nagaraj S."/>
            <person name="Vavikolanu K."/>
            <person name="Nadendla S."/>
            <person name="George J."/>
            <person name="Sichtig H."/>
        </authorList>
    </citation>
    <scope>NUCLEOTIDE SEQUENCE [LARGE SCALE GENOMIC DNA]</scope>
    <source>
        <strain evidence="4">FDAARGOS_311</strain>
    </source>
</reference>
<dbReference type="EMBL" id="BRPB01000046">
    <property type="protein sequence ID" value="GLA51123.1"/>
    <property type="molecule type" value="Genomic_DNA"/>
</dbReference>
<evidence type="ECO:0000313" key="4">
    <source>
        <dbReference type="Proteomes" id="UP000197666"/>
    </source>
</evidence>
<dbReference type="AlphaFoldDB" id="A0A254UEU7"/>
<keyword evidence="1" id="KW-0732">Signal</keyword>
<reference evidence="2" key="3">
    <citation type="submission" date="2022-07" db="EMBL/GenBank/DDBJ databases">
        <title>Taxonomy of Aspergillus series Nigri: significant species reduction supported by multi-species coalescent approaches.</title>
        <authorList>
            <person name="Bian C."/>
            <person name="Kusuya Y."/>
            <person name="Sklenar F."/>
            <person name="D'hooge E."/>
            <person name="Yaguchi T."/>
            <person name="Takahashi H."/>
            <person name="Hubka V."/>
        </authorList>
    </citation>
    <scope>NUCLEOTIDE SEQUENCE</scope>
    <source>
        <strain evidence="2">IFM 63604</strain>
    </source>
</reference>